<evidence type="ECO:0000259" key="1">
    <source>
        <dbReference type="Pfam" id="PF00535"/>
    </source>
</evidence>
<dbReference type="Proteomes" id="UP000192422">
    <property type="component" value="Chromosome"/>
</dbReference>
<reference evidence="2 3" key="1">
    <citation type="submission" date="2020-05" db="EMBL/GenBank/DDBJ databases">
        <title>Thioclava electrotropha strain Elox9 finished genome.</title>
        <authorList>
            <person name="Rowe A.R."/>
            <person name="Wilbanks E.G."/>
        </authorList>
    </citation>
    <scope>NUCLEOTIDE SEQUENCE [LARGE SCALE GENOMIC DNA]</scope>
    <source>
        <strain evidence="2 3">Elox9</strain>
    </source>
</reference>
<accession>A0ABX6YSQ8</accession>
<dbReference type="InterPro" id="IPR029044">
    <property type="entry name" value="Nucleotide-diphossugar_trans"/>
</dbReference>
<dbReference type="PANTHER" id="PTHR43685">
    <property type="entry name" value="GLYCOSYLTRANSFERASE"/>
    <property type="match status" value="1"/>
</dbReference>
<organism evidence="2 3">
    <name type="scientific">Thioclava electrotropha</name>
    <dbReference type="NCBI Taxonomy" id="1549850"/>
    <lineage>
        <taxon>Bacteria</taxon>
        <taxon>Pseudomonadati</taxon>
        <taxon>Pseudomonadota</taxon>
        <taxon>Alphaproteobacteria</taxon>
        <taxon>Rhodobacterales</taxon>
        <taxon>Paracoccaceae</taxon>
        <taxon>Thioclava</taxon>
    </lineage>
</organism>
<dbReference type="InterPro" id="IPR001173">
    <property type="entry name" value="Glyco_trans_2-like"/>
</dbReference>
<dbReference type="Pfam" id="PF00535">
    <property type="entry name" value="Glycos_transf_2"/>
    <property type="match status" value="1"/>
</dbReference>
<evidence type="ECO:0000313" key="2">
    <source>
        <dbReference type="EMBL" id="QPZ90881.1"/>
    </source>
</evidence>
<keyword evidence="3" id="KW-1185">Reference proteome</keyword>
<gene>
    <name evidence="2" type="ORF">AKL02_008140</name>
</gene>
<protein>
    <submittedName>
        <fullName evidence="2">Glycosyltransferase family 2 protein</fullName>
    </submittedName>
</protein>
<dbReference type="Gene3D" id="3.90.550.10">
    <property type="entry name" value="Spore Coat Polysaccharide Biosynthesis Protein SpsA, Chain A"/>
    <property type="match status" value="1"/>
</dbReference>
<dbReference type="PANTHER" id="PTHR43685:SF2">
    <property type="entry name" value="GLYCOSYLTRANSFERASE 2-LIKE DOMAIN-CONTAINING PROTEIN"/>
    <property type="match status" value="1"/>
</dbReference>
<dbReference type="InterPro" id="IPR050834">
    <property type="entry name" value="Glycosyltransf_2"/>
</dbReference>
<dbReference type="CDD" id="cd00761">
    <property type="entry name" value="Glyco_tranf_GTA_type"/>
    <property type="match status" value="1"/>
</dbReference>
<dbReference type="RefSeq" id="WP_083075308.1">
    <property type="nucleotide sequence ID" value="NZ_CP053562.1"/>
</dbReference>
<sequence>MTALSPRMDRTPRLCTPSAGPDRCADLSVVIPLHDKAPFIARTLASIEAQRPAPAEVVVIDDGSNDEGAALVERIAARSPLTIRLIRQDNRGVSAARNAGMRAARRDWIAFLDADDAYLPGALAAFERARRAIPGAEVIFGEVCHAGQDTSPAPELAEAPVLFLTDYFAHLVRGGPEVTASSVMIRRGALIRAGGFPEGVTVGEDSDTWFRLGCEARFAYLPAPVARYHIEDSASGWRAHQGEVPHWHQTFADWIARGRIALPRRRSAARFHAYSCLHAVIWQANAGHRDLALARLAQVDWQVAPKALWVKALMIALAPWLLTAWLRLKPRRAAR</sequence>
<name>A0ABX6YSQ8_9RHOB</name>
<dbReference type="SUPFAM" id="SSF53448">
    <property type="entry name" value="Nucleotide-diphospho-sugar transferases"/>
    <property type="match status" value="1"/>
</dbReference>
<evidence type="ECO:0000313" key="3">
    <source>
        <dbReference type="Proteomes" id="UP000192422"/>
    </source>
</evidence>
<dbReference type="EMBL" id="CP053562">
    <property type="protein sequence ID" value="QPZ90881.1"/>
    <property type="molecule type" value="Genomic_DNA"/>
</dbReference>
<feature type="domain" description="Glycosyltransferase 2-like" evidence="1">
    <location>
        <begin position="28"/>
        <end position="124"/>
    </location>
</feature>
<proteinExistence type="predicted"/>